<keyword evidence="13" id="KW-1185">Reference proteome</keyword>
<sequence>MPPRFNLPTALAAPLVLLSTLSSGQVIDGSDYNKPSGGPPASYFQATSTMPVAALQTAATSLSKVSNNAVYNYKLSAESKQMSTIYTDWAGFSGGSAVVWTADMDVDCDGINYKCDGNKDGQALTDWGALSAYAVPFIVIPQEYVAPNQGAIPGNNVAAIICNGKMFYGILGDTNGNDPQVTGEASWLLARTCFPDEDLRGSSGHTDADVTYILFTGSHAVLASSAMNKHYITDFGALRSLGDRLVNALLFNLGLPGTTPPEDSGEGSLNPAQTQPQAPPPPPPPPSSTNSASPSDQDSDPDSDCGWPGHCEDSPCSTDDECSDDLVCSDGECTEQDGADDADDEGTDDDDSVDRGGCGS</sequence>
<dbReference type="PANTHER" id="PTHR42061:SF4">
    <property type="entry name" value="ENDO-CHITOSANASE"/>
    <property type="match status" value="1"/>
</dbReference>
<name>A0ABR4IJF7_9EURO</name>
<accession>A0ABR4IJF7</accession>
<dbReference type="EMBL" id="JBFXLU010000382">
    <property type="protein sequence ID" value="KAL2827883.1"/>
    <property type="molecule type" value="Genomic_DNA"/>
</dbReference>
<protein>
    <recommendedName>
        <fullName evidence="10">Endo-chitosanase</fullName>
        <ecNumber evidence="10">3.2.1.132</ecNumber>
    </recommendedName>
</protein>
<dbReference type="InterPro" id="IPR009939">
    <property type="entry name" value="Chitosanase_fungal"/>
</dbReference>
<gene>
    <name evidence="12" type="ORF">BJY01DRAFT_241044</name>
</gene>
<evidence type="ECO:0000256" key="9">
    <source>
        <dbReference type="ARBA" id="ARBA00023326"/>
    </source>
</evidence>
<dbReference type="Proteomes" id="UP001610446">
    <property type="component" value="Unassembled WGS sequence"/>
</dbReference>
<feature type="region of interest" description="Disordered" evidence="11">
    <location>
        <begin position="257"/>
        <end position="360"/>
    </location>
</feature>
<dbReference type="Pfam" id="PF07335">
    <property type="entry name" value="Glyco_hydro_75"/>
    <property type="match status" value="1"/>
</dbReference>
<evidence type="ECO:0000256" key="8">
    <source>
        <dbReference type="ARBA" id="ARBA00023295"/>
    </source>
</evidence>
<keyword evidence="4" id="KW-0964">Secreted</keyword>
<evidence type="ECO:0000313" key="13">
    <source>
        <dbReference type="Proteomes" id="UP001610446"/>
    </source>
</evidence>
<evidence type="ECO:0000256" key="4">
    <source>
        <dbReference type="ARBA" id="ARBA00022525"/>
    </source>
</evidence>
<comment type="catalytic activity">
    <reaction evidence="1 10">
        <text>Endohydrolysis of beta-(1-&gt;4)-linkages between D-glucosamine residues in a partly acetylated chitosan.</text>
        <dbReference type="EC" id="3.2.1.132"/>
    </reaction>
</comment>
<keyword evidence="7" id="KW-0119">Carbohydrate metabolism</keyword>
<evidence type="ECO:0000256" key="11">
    <source>
        <dbReference type="SAM" id="MobiDB-lite"/>
    </source>
</evidence>
<comment type="function">
    <text evidence="10">Chitosanase catalyzing the endo-type cleavage of chitosan, the deacylated form of chitin. Chitosanase may be crucial in the degradation of the deacetylated portion of chitin in the fungal cell wall.</text>
</comment>
<keyword evidence="6 10" id="KW-0378">Hydrolase</keyword>
<comment type="subcellular location">
    <subcellularLocation>
        <location evidence="2 10">Secreted</location>
    </subcellularLocation>
</comment>
<comment type="similarity">
    <text evidence="3 10">Belongs to the glycosyl hydrolase 75 family.</text>
</comment>
<feature type="chain" id="PRO_5044950019" description="Endo-chitosanase" evidence="10">
    <location>
        <begin position="25"/>
        <end position="360"/>
    </location>
</feature>
<evidence type="ECO:0000256" key="6">
    <source>
        <dbReference type="ARBA" id="ARBA00022801"/>
    </source>
</evidence>
<feature type="compositionally biased region" description="Pro residues" evidence="11">
    <location>
        <begin position="277"/>
        <end position="287"/>
    </location>
</feature>
<feature type="compositionally biased region" description="Acidic residues" evidence="11">
    <location>
        <begin position="332"/>
        <end position="352"/>
    </location>
</feature>
<proteinExistence type="inferred from homology"/>
<feature type="signal peptide" evidence="10">
    <location>
        <begin position="1"/>
        <end position="24"/>
    </location>
</feature>
<dbReference type="EC" id="3.2.1.132" evidence="10"/>
<keyword evidence="5 10" id="KW-0732">Signal</keyword>
<evidence type="ECO:0000313" key="12">
    <source>
        <dbReference type="EMBL" id="KAL2827883.1"/>
    </source>
</evidence>
<evidence type="ECO:0000256" key="2">
    <source>
        <dbReference type="ARBA" id="ARBA00004613"/>
    </source>
</evidence>
<reference evidence="12 13" key="1">
    <citation type="submission" date="2024-07" db="EMBL/GenBank/DDBJ databases">
        <title>Section-level genome sequencing and comparative genomics of Aspergillus sections Usti and Cavernicolus.</title>
        <authorList>
            <consortium name="Lawrence Berkeley National Laboratory"/>
            <person name="Nybo J.L."/>
            <person name="Vesth T.C."/>
            <person name="Theobald S."/>
            <person name="Frisvad J.C."/>
            <person name="Larsen T.O."/>
            <person name="Kjaerboelling I."/>
            <person name="Rothschild-Mancinelli K."/>
            <person name="Lyhne E.K."/>
            <person name="Kogle M.E."/>
            <person name="Barry K."/>
            <person name="Clum A."/>
            <person name="Na H."/>
            <person name="Ledsgaard L."/>
            <person name="Lin J."/>
            <person name="Lipzen A."/>
            <person name="Kuo A."/>
            <person name="Riley R."/>
            <person name="Mondo S."/>
            <person name="Labutti K."/>
            <person name="Haridas S."/>
            <person name="Pangalinan J."/>
            <person name="Salamov A.A."/>
            <person name="Simmons B.A."/>
            <person name="Magnuson J.K."/>
            <person name="Chen J."/>
            <person name="Drula E."/>
            <person name="Henrissat B."/>
            <person name="Wiebenga A."/>
            <person name="Lubbers R.J."/>
            <person name="Gomes A.C."/>
            <person name="Makela M.R."/>
            <person name="Stajich J."/>
            <person name="Grigoriev I.V."/>
            <person name="Mortensen U.H."/>
            <person name="De Vries R.P."/>
            <person name="Baker S.E."/>
            <person name="Andersen M.R."/>
        </authorList>
    </citation>
    <scope>NUCLEOTIDE SEQUENCE [LARGE SCALE GENOMIC DNA]</scope>
    <source>
        <strain evidence="12 13">CBS 123904</strain>
    </source>
</reference>
<evidence type="ECO:0000256" key="7">
    <source>
        <dbReference type="ARBA" id="ARBA00023277"/>
    </source>
</evidence>
<evidence type="ECO:0000256" key="1">
    <source>
        <dbReference type="ARBA" id="ARBA00000405"/>
    </source>
</evidence>
<keyword evidence="9 10" id="KW-0624">Polysaccharide degradation</keyword>
<evidence type="ECO:0000256" key="5">
    <source>
        <dbReference type="ARBA" id="ARBA00022729"/>
    </source>
</evidence>
<keyword evidence="8 10" id="KW-0326">Glycosidase</keyword>
<evidence type="ECO:0000256" key="3">
    <source>
        <dbReference type="ARBA" id="ARBA00007799"/>
    </source>
</evidence>
<organism evidence="12 13">
    <name type="scientific">Aspergillus pseudoustus</name>
    <dbReference type="NCBI Taxonomy" id="1810923"/>
    <lineage>
        <taxon>Eukaryota</taxon>
        <taxon>Fungi</taxon>
        <taxon>Dikarya</taxon>
        <taxon>Ascomycota</taxon>
        <taxon>Pezizomycotina</taxon>
        <taxon>Eurotiomycetes</taxon>
        <taxon>Eurotiomycetidae</taxon>
        <taxon>Eurotiales</taxon>
        <taxon>Aspergillaceae</taxon>
        <taxon>Aspergillus</taxon>
        <taxon>Aspergillus subgen. Nidulantes</taxon>
    </lineage>
</organism>
<comment type="caution">
    <text evidence="12">The sequence shown here is derived from an EMBL/GenBank/DDBJ whole genome shotgun (WGS) entry which is preliminary data.</text>
</comment>
<evidence type="ECO:0000256" key="10">
    <source>
        <dbReference type="RuleBase" id="RU361208"/>
    </source>
</evidence>
<dbReference type="PANTHER" id="PTHR42061">
    <property type="entry name" value="ENDO-CHITOSANASE"/>
    <property type="match status" value="1"/>
</dbReference>
<dbReference type="GO" id="GO:0016787">
    <property type="term" value="F:hydrolase activity"/>
    <property type="evidence" value="ECO:0007669"/>
    <property type="project" value="UniProtKB-KW"/>
</dbReference>